<dbReference type="CDD" id="cd00180">
    <property type="entry name" value="PKc"/>
    <property type="match status" value="1"/>
</dbReference>
<dbReference type="AlphaFoldDB" id="A0AA35WE41"/>
<dbReference type="InterPro" id="IPR011009">
    <property type="entry name" value="Kinase-like_dom_sf"/>
</dbReference>
<evidence type="ECO:0000256" key="6">
    <source>
        <dbReference type="SAM" id="MobiDB-lite"/>
    </source>
</evidence>
<feature type="domain" description="Protein kinase" evidence="7">
    <location>
        <begin position="116"/>
        <end position="379"/>
    </location>
</feature>
<reference evidence="8" key="1">
    <citation type="submission" date="2023-03" db="EMBL/GenBank/DDBJ databases">
        <authorList>
            <person name="Steffen K."/>
            <person name="Cardenas P."/>
        </authorList>
    </citation>
    <scope>NUCLEOTIDE SEQUENCE</scope>
</reference>
<feature type="compositionally biased region" description="Low complexity" evidence="6">
    <location>
        <begin position="1"/>
        <end position="30"/>
    </location>
</feature>
<keyword evidence="4 5" id="KW-0067">ATP-binding</keyword>
<dbReference type="InterPro" id="IPR017441">
    <property type="entry name" value="Protein_kinase_ATP_BS"/>
</dbReference>
<accession>A0AA35WE41</accession>
<evidence type="ECO:0000313" key="8">
    <source>
        <dbReference type="EMBL" id="CAI8010032.1"/>
    </source>
</evidence>
<dbReference type="PANTHER" id="PTHR44329">
    <property type="entry name" value="SERINE/THREONINE-PROTEIN KINASE TNNI3K-RELATED"/>
    <property type="match status" value="1"/>
</dbReference>
<evidence type="ECO:0000259" key="7">
    <source>
        <dbReference type="PROSITE" id="PS50011"/>
    </source>
</evidence>
<dbReference type="Proteomes" id="UP001174909">
    <property type="component" value="Unassembled WGS sequence"/>
</dbReference>
<dbReference type="PANTHER" id="PTHR44329:SF288">
    <property type="entry name" value="MITOGEN-ACTIVATED PROTEIN KINASE KINASE KINASE 20"/>
    <property type="match status" value="1"/>
</dbReference>
<dbReference type="EMBL" id="CASHTH010001005">
    <property type="protein sequence ID" value="CAI8010032.1"/>
    <property type="molecule type" value="Genomic_DNA"/>
</dbReference>
<dbReference type="GO" id="GO:0004674">
    <property type="term" value="F:protein serine/threonine kinase activity"/>
    <property type="evidence" value="ECO:0007669"/>
    <property type="project" value="TreeGrafter"/>
</dbReference>
<sequence>MSRESSPSSPGPTSNSAQAETSSQSSAQCSLLPVSPLVAGTSSTDSTPPSSSDRNPTSNKPVQPSSSGSGSSTGGSQSAFVIPPLAKLTRYSSESSEASSSPDVDSNKCTPLFNCKCDFRAIGCGKYGQVFEVNNKGSVYAAKEYYNVSPEKLNTIFSKLSNLRHDNLVTYHGVYKKIDPDNSERAVVFMDLIHLSLPAVIEDTSRDLDTRTTLSILCDIAHGLIFLHKQGIFHCDLIPNNVLLTAELRAKVSDYGNARVDLVTTHHDRYTCDYLPPEAIEGDSPDAKVDVFSFGHLLMYIVLRYQPHPLEKAVYKENGQHMARSELARRERFVTKLTVKIENGELQPLLQWTKSCLDNDACNRPVLTDFFSVTKTCKF</sequence>
<evidence type="ECO:0000313" key="9">
    <source>
        <dbReference type="Proteomes" id="UP001174909"/>
    </source>
</evidence>
<keyword evidence="1" id="KW-0808">Transferase</keyword>
<dbReference type="InterPro" id="IPR000719">
    <property type="entry name" value="Prot_kinase_dom"/>
</dbReference>
<keyword evidence="3 8" id="KW-0418">Kinase</keyword>
<comment type="caution">
    <text evidence="8">The sequence shown here is derived from an EMBL/GenBank/DDBJ whole genome shotgun (WGS) entry which is preliminary data.</text>
</comment>
<dbReference type="PROSITE" id="PS50011">
    <property type="entry name" value="PROTEIN_KINASE_DOM"/>
    <property type="match status" value="1"/>
</dbReference>
<dbReference type="Gene3D" id="3.30.200.20">
    <property type="entry name" value="Phosphorylase Kinase, domain 1"/>
    <property type="match status" value="1"/>
</dbReference>
<organism evidence="8 9">
    <name type="scientific">Geodia barretti</name>
    <name type="common">Barrett's horny sponge</name>
    <dbReference type="NCBI Taxonomy" id="519541"/>
    <lineage>
        <taxon>Eukaryota</taxon>
        <taxon>Metazoa</taxon>
        <taxon>Porifera</taxon>
        <taxon>Demospongiae</taxon>
        <taxon>Heteroscleromorpha</taxon>
        <taxon>Tetractinellida</taxon>
        <taxon>Astrophorina</taxon>
        <taxon>Geodiidae</taxon>
        <taxon>Geodia</taxon>
    </lineage>
</organism>
<feature type="compositionally biased region" description="Low complexity" evidence="6">
    <location>
        <begin position="41"/>
        <end position="78"/>
    </location>
</feature>
<dbReference type="PROSITE" id="PS00107">
    <property type="entry name" value="PROTEIN_KINASE_ATP"/>
    <property type="match status" value="1"/>
</dbReference>
<name>A0AA35WE41_GEOBA</name>
<dbReference type="InterPro" id="IPR051681">
    <property type="entry name" value="Ser/Thr_Kinases-Pseudokinases"/>
</dbReference>
<dbReference type="GO" id="GO:0005524">
    <property type="term" value="F:ATP binding"/>
    <property type="evidence" value="ECO:0007669"/>
    <property type="project" value="UniProtKB-UniRule"/>
</dbReference>
<gene>
    <name evidence="8" type="ORF">GBAR_LOCUS6664</name>
</gene>
<keyword evidence="2 5" id="KW-0547">Nucleotide-binding</keyword>
<evidence type="ECO:0000256" key="5">
    <source>
        <dbReference type="PROSITE-ProRule" id="PRU10141"/>
    </source>
</evidence>
<feature type="binding site" evidence="5">
    <location>
        <position position="143"/>
    </location>
    <ligand>
        <name>ATP</name>
        <dbReference type="ChEBI" id="CHEBI:30616"/>
    </ligand>
</feature>
<dbReference type="Pfam" id="PF00069">
    <property type="entry name" value="Pkinase"/>
    <property type="match status" value="1"/>
</dbReference>
<evidence type="ECO:0000256" key="2">
    <source>
        <dbReference type="ARBA" id="ARBA00022741"/>
    </source>
</evidence>
<keyword evidence="9" id="KW-1185">Reference proteome</keyword>
<evidence type="ECO:0000256" key="3">
    <source>
        <dbReference type="ARBA" id="ARBA00022777"/>
    </source>
</evidence>
<evidence type="ECO:0000256" key="4">
    <source>
        <dbReference type="ARBA" id="ARBA00022840"/>
    </source>
</evidence>
<evidence type="ECO:0000256" key="1">
    <source>
        <dbReference type="ARBA" id="ARBA00022679"/>
    </source>
</evidence>
<dbReference type="SUPFAM" id="SSF56112">
    <property type="entry name" value="Protein kinase-like (PK-like)"/>
    <property type="match status" value="1"/>
</dbReference>
<proteinExistence type="predicted"/>
<feature type="region of interest" description="Disordered" evidence="6">
    <location>
        <begin position="1"/>
        <end position="79"/>
    </location>
</feature>
<protein>
    <submittedName>
        <fullName evidence="8">Serine/threonine-protein kinase mos</fullName>
    </submittedName>
</protein>
<dbReference type="Gene3D" id="1.10.510.10">
    <property type="entry name" value="Transferase(Phosphotransferase) domain 1"/>
    <property type="match status" value="1"/>
</dbReference>